<evidence type="ECO:0000256" key="8">
    <source>
        <dbReference type="ARBA" id="ARBA00041958"/>
    </source>
</evidence>
<dbReference type="Gene3D" id="1.25.40.10">
    <property type="entry name" value="Tetratricopeptide repeat domain"/>
    <property type="match status" value="1"/>
</dbReference>
<keyword evidence="4" id="KW-0677">Repeat</keyword>
<evidence type="ECO:0000256" key="3">
    <source>
        <dbReference type="ARBA" id="ARBA00022490"/>
    </source>
</evidence>
<evidence type="ECO:0000256" key="1">
    <source>
        <dbReference type="ARBA" id="ARBA00004245"/>
    </source>
</evidence>
<evidence type="ECO:0000256" key="5">
    <source>
        <dbReference type="ARBA" id="ARBA00022803"/>
    </source>
</evidence>
<protein>
    <recommendedName>
        <fullName evidence="7">Regulator of microtubule dynamics protein 1</fullName>
    </recommendedName>
    <alternativeName>
        <fullName evidence="8">Protein FAM82B</fullName>
    </alternativeName>
</protein>
<evidence type="ECO:0000256" key="9">
    <source>
        <dbReference type="SAM" id="Phobius"/>
    </source>
</evidence>
<organism evidence="10 11">
    <name type="scientific">Porites evermanni</name>
    <dbReference type="NCBI Taxonomy" id="104178"/>
    <lineage>
        <taxon>Eukaryota</taxon>
        <taxon>Metazoa</taxon>
        <taxon>Cnidaria</taxon>
        <taxon>Anthozoa</taxon>
        <taxon>Hexacorallia</taxon>
        <taxon>Scleractinia</taxon>
        <taxon>Fungiina</taxon>
        <taxon>Poritidae</taxon>
        <taxon>Porites</taxon>
    </lineage>
</organism>
<accession>A0ABN8PWY0</accession>
<evidence type="ECO:0000313" key="11">
    <source>
        <dbReference type="Proteomes" id="UP001159427"/>
    </source>
</evidence>
<reference evidence="10 11" key="1">
    <citation type="submission" date="2022-05" db="EMBL/GenBank/DDBJ databases">
        <authorList>
            <consortium name="Genoscope - CEA"/>
            <person name="William W."/>
        </authorList>
    </citation>
    <scope>NUCLEOTIDE SEQUENCE [LARGE SCALE GENOMIC DNA]</scope>
</reference>
<keyword evidence="6" id="KW-0206">Cytoskeleton</keyword>
<keyword evidence="9" id="KW-0472">Membrane</keyword>
<dbReference type="InterPro" id="IPR049039">
    <property type="entry name" value="RMD1-3_a_helical_rpt"/>
</dbReference>
<dbReference type="EMBL" id="CALNXI010000987">
    <property type="protein sequence ID" value="CAH3150151.1"/>
    <property type="molecule type" value="Genomic_DNA"/>
</dbReference>
<comment type="subunit">
    <text evidence="2">Interacts with microtubules.</text>
</comment>
<keyword evidence="5" id="KW-0802">TPR repeat</keyword>
<comment type="caution">
    <text evidence="10">The sequence shown here is derived from an EMBL/GenBank/DDBJ whole genome shotgun (WGS) entry which is preliminary data.</text>
</comment>
<proteinExistence type="predicted"/>
<comment type="subcellular location">
    <subcellularLocation>
        <location evidence="1">Cytoplasm</location>
        <location evidence="1">Cytoskeleton</location>
    </subcellularLocation>
</comment>
<dbReference type="SUPFAM" id="SSF48452">
    <property type="entry name" value="TPR-like"/>
    <property type="match status" value="1"/>
</dbReference>
<feature type="transmembrane region" description="Helical" evidence="9">
    <location>
        <begin position="20"/>
        <end position="38"/>
    </location>
</feature>
<evidence type="ECO:0000313" key="10">
    <source>
        <dbReference type="EMBL" id="CAH3150151.1"/>
    </source>
</evidence>
<dbReference type="PANTHER" id="PTHR16056:SF16">
    <property type="entry name" value="REGULATOR OF MICROTUBULE DYNAMICS PROTEIN 1"/>
    <property type="match status" value="1"/>
</dbReference>
<evidence type="ECO:0000256" key="4">
    <source>
        <dbReference type="ARBA" id="ARBA00022737"/>
    </source>
</evidence>
<evidence type="ECO:0000256" key="6">
    <source>
        <dbReference type="ARBA" id="ARBA00023212"/>
    </source>
</evidence>
<evidence type="ECO:0000256" key="7">
    <source>
        <dbReference type="ARBA" id="ARBA00039966"/>
    </source>
</evidence>
<gene>
    <name evidence="10" type="ORF">PEVE_00045144</name>
</gene>
<sequence length="360" mass="40398">MASWLSSLDFSFSLGKNVLVGVSIGLGLGIGIGAAIAASRKVFPLQTQDQKLVIHFAELTNEIKELRGVMVRLEVCFTETRTTRIVPLKGELSALQSDEEETEEDEFYEMSGESEPLSSAPVVDQLKEVIDEVDGLHSSSNAEDKYKIHKILEESSQMHQQSCELSWRYARSCYDIALLKGKSGDAEGKKSLLYEGVAKAEKAIEWDRNSAIAHKWYAIILGSTTDYESLQNQILLGFKYKEHIEQAINLDENDPSSYHLLGRWCYEISMLSWWQRKAASAFVAAPPSSTIEEALNNFLKAEEIKPGFWLSNSYWIAKCYKQNGDVAKASEWLKKAISLPVTSEDDKESYDQAQQLLSTL</sequence>
<keyword evidence="11" id="KW-1185">Reference proteome</keyword>
<dbReference type="Pfam" id="PF21033">
    <property type="entry name" value="RMD1-3"/>
    <property type="match status" value="1"/>
</dbReference>
<name>A0ABN8PWY0_9CNID</name>
<dbReference type="Proteomes" id="UP001159427">
    <property type="component" value="Unassembled WGS sequence"/>
</dbReference>
<keyword evidence="9" id="KW-0812">Transmembrane</keyword>
<keyword evidence="3" id="KW-0963">Cytoplasm</keyword>
<keyword evidence="9" id="KW-1133">Transmembrane helix</keyword>
<evidence type="ECO:0000256" key="2">
    <source>
        <dbReference type="ARBA" id="ARBA00011375"/>
    </source>
</evidence>
<dbReference type="InterPro" id="IPR011990">
    <property type="entry name" value="TPR-like_helical_dom_sf"/>
</dbReference>
<dbReference type="PANTHER" id="PTHR16056">
    <property type="entry name" value="REGULATOR OF MICROTUBULE DYNAMICS PROTEIN"/>
    <property type="match status" value="1"/>
</dbReference>